<dbReference type="Pfam" id="PF09747">
    <property type="entry name" value="CCD97-like_C"/>
    <property type="match status" value="1"/>
</dbReference>
<gene>
    <name evidence="3" type="ORF">CPB83DRAFT_842796</name>
</gene>
<reference evidence="3" key="1">
    <citation type="submission" date="2020-11" db="EMBL/GenBank/DDBJ databases">
        <authorList>
            <consortium name="DOE Joint Genome Institute"/>
            <person name="Ahrendt S."/>
            <person name="Riley R."/>
            <person name="Andreopoulos W."/>
            <person name="Labutti K."/>
            <person name="Pangilinan J."/>
            <person name="Ruiz-Duenas F.J."/>
            <person name="Barrasa J.M."/>
            <person name="Sanchez-Garcia M."/>
            <person name="Camarero S."/>
            <person name="Miyauchi S."/>
            <person name="Serrano A."/>
            <person name="Linde D."/>
            <person name="Babiker R."/>
            <person name="Drula E."/>
            <person name="Ayuso-Fernandez I."/>
            <person name="Pacheco R."/>
            <person name="Padilla G."/>
            <person name="Ferreira P."/>
            <person name="Barriuso J."/>
            <person name="Kellner H."/>
            <person name="Castanera R."/>
            <person name="Alfaro M."/>
            <person name="Ramirez L."/>
            <person name="Pisabarro A.G."/>
            <person name="Kuo A."/>
            <person name="Tritt A."/>
            <person name="Lipzen A."/>
            <person name="He G."/>
            <person name="Yan M."/>
            <person name="Ng V."/>
            <person name="Cullen D."/>
            <person name="Martin F."/>
            <person name="Rosso M.-N."/>
            <person name="Henrissat B."/>
            <person name="Hibbett D."/>
            <person name="Martinez A.T."/>
            <person name="Grigoriev I.V."/>
        </authorList>
    </citation>
    <scope>NUCLEOTIDE SEQUENCE</scope>
    <source>
        <strain evidence="3">CBS 506.95</strain>
    </source>
</reference>
<comment type="caution">
    <text evidence="3">The sequence shown here is derived from an EMBL/GenBank/DDBJ whole genome shotgun (WGS) entry which is preliminary data.</text>
</comment>
<sequence>MQFEKVPVLKYLGLPQEYAPSPETNPIEFLTLHLLQLPPNILQKFSMITTPKQRTPLVSIRNRRLQYANKCPRELRFEVARNKWPELWQGRERRGVEEGNEERVWAQQSFLAGSRQHIGKLGNLLADYEEEREADRVRTLRRSRMPVDPEDDFVAEEDTDSDEEEINDSPARPVEETDMEAKMWFERRIREKFIYGLLDDIDYDEVDWDESLDGEEDRDAEEKWFDEEED</sequence>
<feature type="compositionally biased region" description="Acidic residues" evidence="1">
    <location>
        <begin position="148"/>
        <end position="167"/>
    </location>
</feature>
<dbReference type="AlphaFoldDB" id="A0A9P6ESQ9"/>
<organism evidence="3 4">
    <name type="scientific">Crepidotus variabilis</name>
    <dbReference type="NCBI Taxonomy" id="179855"/>
    <lineage>
        <taxon>Eukaryota</taxon>
        <taxon>Fungi</taxon>
        <taxon>Dikarya</taxon>
        <taxon>Basidiomycota</taxon>
        <taxon>Agaricomycotina</taxon>
        <taxon>Agaricomycetes</taxon>
        <taxon>Agaricomycetidae</taxon>
        <taxon>Agaricales</taxon>
        <taxon>Agaricineae</taxon>
        <taxon>Crepidotaceae</taxon>
        <taxon>Crepidotus</taxon>
    </lineage>
</organism>
<name>A0A9P6ESQ9_9AGAR</name>
<feature type="region of interest" description="Disordered" evidence="1">
    <location>
        <begin position="147"/>
        <end position="177"/>
    </location>
</feature>
<accession>A0A9P6ESQ9</accession>
<keyword evidence="4" id="KW-1185">Reference proteome</keyword>
<proteinExistence type="predicted"/>
<evidence type="ECO:0000313" key="3">
    <source>
        <dbReference type="EMBL" id="KAF9534705.1"/>
    </source>
</evidence>
<dbReference type="InterPro" id="IPR040233">
    <property type="entry name" value="CCD97-like_C"/>
</dbReference>
<evidence type="ECO:0000313" key="4">
    <source>
        <dbReference type="Proteomes" id="UP000807306"/>
    </source>
</evidence>
<evidence type="ECO:0000259" key="2">
    <source>
        <dbReference type="Pfam" id="PF09747"/>
    </source>
</evidence>
<dbReference type="Proteomes" id="UP000807306">
    <property type="component" value="Unassembled WGS sequence"/>
</dbReference>
<feature type="domain" description="CCD97-like C-terminal" evidence="2">
    <location>
        <begin position="131"/>
        <end position="228"/>
    </location>
</feature>
<protein>
    <recommendedName>
        <fullName evidence="2">CCD97-like C-terminal domain-containing protein</fullName>
    </recommendedName>
</protein>
<evidence type="ECO:0000256" key="1">
    <source>
        <dbReference type="SAM" id="MobiDB-lite"/>
    </source>
</evidence>
<dbReference type="EMBL" id="MU157825">
    <property type="protein sequence ID" value="KAF9534705.1"/>
    <property type="molecule type" value="Genomic_DNA"/>
</dbReference>
<feature type="region of interest" description="Disordered" evidence="1">
    <location>
        <begin position="210"/>
        <end position="230"/>
    </location>
</feature>
<dbReference type="OrthoDB" id="3345311at2759"/>